<evidence type="ECO:0008006" key="3">
    <source>
        <dbReference type="Google" id="ProtNLM"/>
    </source>
</evidence>
<name>A0A8H3FA07_9LECA</name>
<organism evidence="1 2">
    <name type="scientific">Heterodermia speciosa</name>
    <dbReference type="NCBI Taxonomy" id="116794"/>
    <lineage>
        <taxon>Eukaryota</taxon>
        <taxon>Fungi</taxon>
        <taxon>Dikarya</taxon>
        <taxon>Ascomycota</taxon>
        <taxon>Pezizomycotina</taxon>
        <taxon>Lecanoromycetes</taxon>
        <taxon>OSLEUM clade</taxon>
        <taxon>Lecanoromycetidae</taxon>
        <taxon>Caliciales</taxon>
        <taxon>Physciaceae</taxon>
        <taxon>Heterodermia</taxon>
    </lineage>
</organism>
<keyword evidence="2" id="KW-1185">Reference proteome</keyword>
<sequence length="182" mass="20714">MESNRSFQYLQCTLTYQKSSPASLESLPAEIKSMIINALPDLKTLQCLVLASPSYHAVYADRRETILTKFTIRELESRDVNLFQPMTCLCVFHRKSDAATDTSIVDAVKACVKWIRPPKQFRLSVGFCLDLLRVERALPVFDEDSLLLSDDVESRERSRESFLKRTRGVSLDMKVVSVDSQS</sequence>
<evidence type="ECO:0000313" key="2">
    <source>
        <dbReference type="Proteomes" id="UP000664521"/>
    </source>
</evidence>
<dbReference type="OrthoDB" id="5304511at2759"/>
<evidence type="ECO:0000313" key="1">
    <source>
        <dbReference type="EMBL" id="CAF9920719.1"/>
    </source>
</evidence>
<gene>
    <name evidence="1" type="ORF">HETSPECPRED_004342</name>
</gene>
<dbReference type="AlphaFoldDB" id="A0A8H3FA07"/>
<reference evidence="1" key="1">
    <citation type="submission" date="2021-03" db="EMBL/GenBank/DDBJ databases">
        <authorList>
            <person name="Tagirdzhanova G."/>
        </authorList>
    </citation>
    <scope>NUCLEOTIDE SEQUENCE</scope>
</reference>
<protein>
    <recommendedName>
        <fullName evidence="3">F-box domain-containing protein</fullName>
    </recommendedName>
</protein>
<proteinExistence type="predicted"/>
<dbReference type="Proteomes" id="UP000664521">
    <property type="component" value="Unassembled WGS sequence"/>
</dbReference>
<dbReference type="EMBL" id="CAJPDS010000026">
    <property type="protein sequence ID" value="CAF9920719.1"/>
    <property type="molecule type" value="Genomic_DNA"/>
</dbReference>
<accession>A0A8H3FA07</accession>
<comment type="caution">
    <text evidence="1">The sequence shown here is derived from an EMBL/GenBank/DDBJ whole genome shotgun (WGS) entry which is preliminary data.</text>
</comment>